<dbReference type="RefSeq" id="WP_257743439.1">
    <property type="nucleotide sequence ID" value="NZ_CP096115.1"/>
</dbReference>
<dbReference type="EMBL" id="CP096115">
    <property type="protein sequence ID" value="UUX93300.1"/>
    <property type="molecule type" value="Genomic_DNA"/>
</dbReference>
<accession>A0A9E7TL36</accession>
<dbReference type="GeneID" id="74306834"/>
<dbReference type="AlphaFoldDB" id="A0A9E7TL36"/>
<evidence type="ECO:0000313" key="2">
    <source>
        <dbReference type="Proteomes" id="UP001060368"/>
    </source>
</evidence>
<organism evidence="1 2">
    <name type="scientific">Methanoplanus endosymbiosus</name>
    <dbReference type="NCBI Taxonomy" id="33865"/>
    <lineage>
        <taxon>Archaea</taxon>
        <taxon>Methanobacteriati</taxon>
        <taxon>Methanobacteriota</taxon>
        <taxon>Stenosarchaea group</taxon>
        <taxon>Methanomicrobia</taxon>
        <taxon>Methanomicrobiales</taxon>
        <taxon>Methanomicrobiaceae</taxon>
        <taxon>Methanoplanus</taxon>
    </lineage>
</organism>
<protein>
    <recommendedName>
        <fullName evidence="3">PepSY domain-containing protein</fullName>
    </recommendedName>
</protein>
<proteinExistence type="predicted"/>
<gene>
    <name evidence="1" type="ORF">L6E24_04020</name>
</gene>
<keyword evidence="2" id="KW-1185">Reference proteome</keyword>
<evidence type="ECO:0000313" key="1">
    <source>
        <dbReference type="EMBL" id="UUX93300.1"/>
    </source>
</evidence>
<evidence type="ECO:0008006" key="3">
    <source>
        <dbReference type="Google" id="ProtNLM"/>
    </source>
</evidence>
<dbReference type="KEGG" id="mend:L6E24_04020"/>
<name>A0A9E7TL36_9EURY</name>
<sequence length="232" mass="25479">MGMSEYLHYLLPVVIVAVFFCGCLDSATYADAAENITYAEAVGLSLRNSEVLDDIGGVNYTVSDYAVAESPEGDVYMIVIQKYADDGFPAGQVIPMVSMDGEVVYIGSSFPPPRPPGMMNGDNNDTHHVSRDEALELALSDIRDQGISPYMMDGQPYYTFDVTSQNDGNIIYNFRIQTEDYNISKVSISSVNGRVVYRKSGIHEPLHIIPPEYFSGKSTRADVLLNSSGENE</sequence>
<dbReference type="Proteomes" id="UP001060368">
    <property type="component" value="Chromosome"/>
</dbReference>
<reference evidence="1" key="1">
    <citation type="submission" date="2022-04" db="EMBL/GenBank/DDBJ databases">
        <title>Complete genome of Methanoplanus endosymbiosus DSM 3599.</title>
        <authorList>
            <person name="Chen S.-C."/>
            <person name="You Y.-T."/>
            <person name="Zhou Y.-Z."/>
            <person name="Lai M.-C."/>
        </authorList>
    </citation>
    <scope>NUCLEOTIDE SEQUENCE</scope>
    <source>
        <strain evidence="1">DSM 3599</strain>
    </source>
</reference>